<dbReference type="GO" id="GO:0005886">
    <property type="term" value="C:plasma membrane"/>
    <property type="evidence" value="ECO:0007669"/>
    <property type="project" value="UniProtKB-SubCell"/>
</dbReference>
<comment type="subcellular location">
    <subcellularLocation>
        <location evidence="1">Cell membrane</location>
        <topology evidence="1">Lipid-anchor</topology>
        <topology evidence="1">GPI-anchor</topology>
    </subcellularLocation>
</comment>
<keyword evidence="3" id="KW-0732">Signal</keyword>
<reference evidence="6" key="1">
    <citation type="journal article" date="2020" name="Nat. Commun.">
        <title>Genome sequence of the cluster root forming white lupin.</title>
        <authorList>
            <person name="Hufnagel B."/>
            <person name="Marques A."/>
            <person name="Soriano A."/>
            <person name="Marques L."/>
            <person name="Divol F."/>
            <person name="Doumas P."/>
            <person name="Sallet E."/>
            <person name="Mancinotti D."/>
            <person name="Carrere S."/>
            <person name="Marande W."/>
            <person name="Arribat S."/>
            <person name="Keller J."/>
            <person name="Huneau C."/>
            <person name="Blein T."/>
            <person name="Aime D."/>
            <person name="Laguerre M."/>
            <person name="Taylor J."/>
            <person name="Schubert V."/>
            <person name="Nelson M."/>
            <person name="Geu-Flores F."/>
            <person name="Crespi M."/>
            <person name="Gallardo-Guerrero K."/>
            <person name="Delaux P.-M."/>
            <person name="Salse J."/>
            <person name="Berges H."/>
            <person name="Guyot R."/>
            <person name="Gouzy J."/>
            <person name="Peret B."/>
        </authorList>
    </citation>
    <scope>NUCLEOTIDE SEQUENCE [LARGE SCALE GENOMIC DNA]</scope>
    <source>
        <strain evidence="6">cv. Amiga</strain>
    </source>
</reference>
<keyword evidence="6" id="KW-1185">Reference proteome</keyword>
<dbReference type="EMBL" id="WOCE01000019">
    <property type="protein sequence ID" value="KAE9592321.1"/>
    <property type="molecule type" value="Genomic_DNA"/>
</dbReference>
<dbReference type="Gene3D" id="1.20.58.1040">
    <property type="match status" value="1"/>
</dbReference>
<evidence type="ECO:0000313" key="6">
    <source>
        <dbReference type="Proteomes" id="UP000447434"/>
    </source>
</evidence>
<dbReference type="Proteomes" id="UP000447434">
    <property type="component" value="Chromosome 19"/>
</dbReference>
<dbReference type="InterPro" id="IPR012946">
    <property type="entry name" value="X8"/>
</dbReference>
<dbReference type="Pfam" id="PF07983">
    <property type="entry name" value="X8"/>
    <property type="match status" value="1"/>
</dbReference>
<dbReference type="AlphaFoldDB" id="A0A6A4NTH4"/>
<accession>A0A6A4NTH4</accession>
<evidence type="ECO:0000256" key="2">
    <source>
        <dbReference type="ARBA" id="ARBA00022622"/>
    </source>
</evidence>
<keyword evidence="2" id="KW-0472">Membrane</keyword>
<evidence type="ECO:0000259" key="4">
    <source>
        <dbReference type="SMART" id="SM00768"/>
    </source>
</evidence>
<comment type="caution">
    <text evidence="5">The sequence shown here is derived from an EMBL/GenBank/DDBJ whole genome shotgun (WGS) entry which is preliminary data.</text>
</comment>
<proteinExistence type="predicted"/>
<name>A0A6A4NTH4_LUPAL</name>
<keyword evidence="2" id="KW-0449">Lipoprotein</keyword>
<sequence length="94" mass="10743">MEWYPLTDSWCIAKYTTNDTQLMNNILYACDVLDNCKMIQQGGSCFIPDILLNHASVVMNEYYAKKGRNPWNCYFSDSGLISNTEPSYGSCKYA</sequence>
<dbReference type="InterPro" id="IPR044788">
    <property type="entry name" value="X8_dom_prot"/>
</dbReference>
<dbReference type="PANTHER" id="PTHR31044">
    <property type="entry name" value="BETA-1,3 GLUCANASE"/>
    <property type="match status" value="1"/>
</dbReference>
<dbReference type="GO" id="GO:0098552">
    <property type="term" value="C:side of membrane"/>
    <property type="evidence" value="ECO:0007669"/>
    <property type="project" value="UniProtKB-KW"/>
</dbReference>
<keyword evidence="2" id="KW-0336">GPI-anchor</keyword>
<keyword evidence="2" id="KW-0325">Glycoprotein</keyword>
<evidence type="ECO:0000256" key="1">
    <source>
        <dbReference type="ARBA" id="ARBA00004609"/>
    </source>
</evidence>
<organism evidence="5 6">
    <name type="scientific">Lupinus albus</name>
    <name type="common">White lupine</name>
    <name type="synonym">Lupinus termis</name>
    <dbReference type="NCBI Taxonomy" id="3870"/>
    <lineage>
        <taxon>Eukaryota</taxon>
        <taxon>Viridiplantae</taxon>
        <taxon>Streptophyta</taxon>
        <taxon>Embryophyta</taxon>
        <taxon>Tracheophyta</taxon>
        <taxon>Spermatophyta</taxon>
        <taxon>Magnoliopsida</taxon>
        <taxon>eudicotyledons</taxon>
        <taxon>Gunneridae</taxon>
        <taxon>Pentapetalae</taxon>
        <taxon>rosids</taxon>
        <taxon>fabids</taxon>
        <taxon>Fabales</taxon>
        <taxon>Fabaceae</taxon>
        <taxon>Papilionoideae</taxon>
        <taxon>50 kb inversion clade</taxon>
        <taxon>genistoids sensu lato</taxon>
        <taxon>core genistoids</taxon>
        <taxon>Genisteae</taxon>
        <taxon>Lupinus</taxon>
    </lineage>
</organism>
<dbReference type="PANTHER" id="PTHR31044:SF71">
    <property type="entry name" value="MAJOR POLLEN ALLERGEN OLE E 10-LIKE"/>
    <property type="match status" value="1"/>
</dbReference>
<evidence type="ECO:0000256" key="3">
    <source>
        <dbReference type="ARBA" id="ARBA00022729"/>
    </source>
</evidence>
<gene>
    <name evidence="5" type="ORF">Lalb_Chr19g0128091</name>
</gene>
<feature type="domain" description="X8" evidence="4">
    <location>
        <begin position="9"/>
        <end position="93"/>
    </location>
</feature>
<protein>
    <submittedName>
        <fullName evidence="5">Putative glucan endo-1,3-beta-D-glucosidase</fullName>
    </submittedName>
</protein>
<dbReference type="SMART" id="SM00768">
    <property type="entry name" value="X8"/>
    <property type="match status" value="1"/>
</dbReference>
<dbReference type="OrthoDB" id="1928574at2759"/>
<evidence type="ECO:0000313" key="5">
    <source>
        <dbReference type="EMBL" id="KAE9592321.1"/>
    </source>
</evidence>
<dbReference type="GO" id="GO:0009506">
    <property type="term" value="C:plasmodesma"/>
    <property type="evidence" value="ECO:0007669"/>
    <property type="project" value="UniProtKB-ARBA"/>
</dbReference>